<protein>
    <submittedName>
        <fullName evidence="1">Uncharacterized protein</fullName>
    </submittedName>
</protein>
<evidence type="ECO:0000313" key="1">
    <source>
        <dbReference type="EMBL" id="CAD8497347.1"/>
    </source>
</evidence>
<name>A0A7S0EX55_9CRYP</name>
<accession>A0A7S0EX55</accession>
<sequence length="224" mass="24939">MNLDVMDNACPTDVTSMYHANFPRDMGCMYVQSSNSDGDEEMAVEEPGSQCIADGVLNLLHRPEEVESGTATPDTNPRVLVTELSMPTSREEHLPASRNWYPMGNETDRSSVASNHGSGSMSIVEDGEEVLQPCHGRNMATLEKWENLLKSRPKDPMAFYWREMIAWCRARVGRPCIEDDEAAGAKRMATVASELDESVDMLDRLVKRCRCNDDASSFQAGEHC</sequence>
<organism evidence="1">
    <name type="scientific">Hanusia phi</name>
    <dbReference type="NCBI Taxonomy" id="3032"/>
    <lineage>
        <taxon>Eukaryota</taxon>
        <taxon>Cryptophyceae</taxon>
        <taxon>Pyrenomonadales</taxon>
        <taxon>Geminigeraceae</taxon>
        <taxon>Hanusia</taxon>
    </lineage>
</organism>
<dbReference type="AlphaFoldDB" id="A0A7S0EX55"/>
<gene>
    <name evidence="1" type="ORF">HPHI1048_LOCUS17624</name>
</gene>
<proteinExistence type="predicted"/>
<dbReference type="EMBL" id="HBEO01026171">
    <property type="protein sequence ID" value="CAD8497347.1"/>
    <property type="molecule type" value="Transcribed_RNA"/>
</dbReference>
<reference evidence="1" key="1">
    <citation type="submission" date="2021-01" db="EMBL/GenBank/DDBJ databases">
        <authorList>
            <person name="Corre E."/>
            <person name="Pelletier E."/>
            <person name="Niang G."/>
            <person name="Scheremetjew M."/>
            <person name="Finn R."/>
            <person name="Kale V."/>
            <person name="Holt S."/>
            <person name="Cochrane G."/>
            <person name="Meng A."/>
            <person name="Brown T."/>
            <person name="Cohen L."/>
        </authorList>
    </citation>
    <scope>NUCLEOTIDE SEQUENCE</scope>
    <source>
        <strain evidence="1">CCMP325</strain>
    </source>
</reference>